<dbReference type="eggNOG" id="ENOG502S5SE">
    <property type="taxonomic scope" value="Eukaryota"/>
</dbReference>
<dbReference type="EMBL" id="FN595752">
    <property type="protein sequence ID" value="CBI27173.3"/>
    <property type="molecule type" value="Genomic_DNA"/>
</dbReference>
<organism evidence="2 3">
    <name type="scientific">Vitis vinifera</name>
    <name type="common">Grape</name>
    <dbReference type="NCBI Taxonomy" id="29760"/>
    <lineage>
        <taxon>Eukaryota</taxon>
        <taxon>Viridiplantae</taxon>
        <taxon>Streptophyta</taxon>
        <taxon>Embryophyta</taxon>
        <taxon>Tracheophyta</taxon>
        <taxon>Spermatophyta</taxon>
        <taxon>Magnoliopsida</taxon>
        <taxon>eudicotyledons</taxon>
        <taxon>Gunneridae</taxon>
        <taxon>Pentapetalae</taxon>
        <taxon>rosids</taxon>
        <taxon>Vitales</taxon>
        <taxon>Vitaceae</taxon>
        <taxon>Viteae</taxon>
        <taxon>Vitis</taxon>
    </lineage>
</organism>
<dbReference type="FunCoup" id="D7T9K2">
    <property type="interactions" value="2"/>
</dbReference>
<dbReference type="Pfam" id="PF14299">
    <property type="entry name" value="PP2"/>
    <property type="match status" value="1"/>
</dbReference>
<dbReference type="InterPro" id="IPR025886">
    <property type="entry name" value="PP2-like"/>
</dbReference>
<name>D7T9K2_VITVI</name>
<protein>
    <recommendedName>
        <fullName evidence="4">Protein phloem 2-like A9</fullName>
    </recommendedName>
</protein>
<dbReference type="Gramene" id="Vitis01g00168.t01">
    <property type="protein sequence ID" value="Vitis01g00168.t01.CDS"/>
    <property type="gene ID" value="Vitis01g00168"/>
</dbReference>
<feature type="region of interest" description="Disordered" evidence="1">
    <location>
        <begin position="1"/>
        <end position="20"/>
    </location>
</feature>
<proteinExistence type="predicted"/>
<sequence>MSSTAPHHDAEDPPQLQSKDGKLMATFNPRQLNVIWGGNLRYWKMPEKNSGSPAELLQVCWLEVSGSVPIRSASIGTKFRITFQVSFKSDAFGWNNCPVYVMAKFGKKGKYAWTKISLRTDYSQPTNILPPEGLEIVTKDAPNVNDTIYFGLYEVWSGKWKGGLELHNATVEQMNNK</sequence>
<evidence type="ECO:0000256" key="1">
    <source>
        <dbReference type="SAM" id="MobiDB-lite"/>
    </source>
</evidence>
<dbReference type="PANTHER" id="PTHR32278:SF2">
    <property type="entry name" value="PROTEIN PHLOEM PROTEIN 2-LIKE A9"/>
    <property type="match status" value="1"/>
</dbReference>
<dbReference type="PANTHER" id="PTHR32278">
    <property type="entry name" value="F-BOX DOMAIN-CONTAINING PROTEIN"/>
    <property type="match status" value="1"/>
</dbReference>
<dbReference type="HOGENOM" id="CLU_050973_5_0_1"/>
<dbReference type="OrthoDB" id="2107747at2759"/>
<keyword evidence="3" id="KW-1185">Reference proteome</keyword>
<dbReference type="OMA" id="NELPLYF"/>
<evidence type="ECO:0000313" key="2">
    <source>
        <dbReference type="EMBL" id="CBI27173.3"/>
    </source>
</evidence>
<dbReference type="KEGG" id="vvi:132252533"/>
<dbReference type="AlphaFoldDB" id="D7T9K2"/>
<evidence type="ECO:0000313" key="3">
    <source>
        <dbReference type="Proteomes" id="UP000009183"/>
    </source>
</evidence>
<reference evidence="3" key="1">
    <citation type="journal article" date="2007" name="Nature">
        <title>The grapevine genome sequence suggests ancestral hexaploidization in major angiosperm phyla.</title>
        <authorList>
            <consortium name="The French-Italian Public Consortium for Grapevine Genome Characterization."/>
            <person name="Jaillon O."/>
            <person name="Aury J.-M."/>
            <person name="Noel B."/>
            <person name="Policriti A."/>
            <person name="Clepet C."/>
            <person name="Casagrande A."/>
            <person name="Choisne N."/>
            <person name="Aubourg S."/>
            <person name="Vitulo N."/>
            <person name="Jubin C."/>
            <person name="Vezzi A."/>
            <person name="Legeai F."/>
            <person name="Hugueney P."/>
            <person name="Dasilva C."/>
            <person name="Horner D."/>
            <person name="Mica E."/>
            <person name="Jublot D."/>
            <person name="Poulain J."/>
            <person name="Bruyere C."/>
            <person name="Billault A."/>
            <person name="Segurens B."/>
            <person name="Gouyvenoux M."/>
            <person name="Ugarte E."/>
            <person name="Cattonaro F."/>
            <person name="Anthouard V."/>
            <person name="Vico V."/>
            <person name="Del Fabbro C."/>
            <person name="Alaux M."/>
            <person name="Di Gaspero G."/>
            <person name="Dumas V."/>
            <person name="Felice N."/>
            <person name="Paillard S."/>
            <person name="Juman I."/>
            <person name="Moroldo M."/>
            <person name="Scalabrin S."/>
            <person name="Canaguier A."/>
            <person name="Le Clainche I."/>
            <person name="Malacrida G."/>
            <person name="Durand E."/>
            <person name="Pesole G."/>
            <person name="Laucou V."/>
            <person name="Chatelet P."/>
            <person name="Merdinoglu D."/>
            <person name="Delledonne M."/>
            <person name="Pezzotti M."/>
            <person name="Lecharny A."/>
            <person name="Scarpelli C."/>
            <person name="Artiguenave F."/>
            <person name="Pe M.E."/>
            <person name="Valle G."/>
            <person name="Morgante M."/>
            <person name="Caboche M."/>
            <person name="Adam-Blondon A.-F."/>
            <person name="Weissenbach J."/>
            <person name="Quetier F."/>
            <person name="Wincker P."/>
        </authorList>
    </citation>
    <scope>NUCLEOTIDE SEQUENCE [LARGE SCALE GENOMIC DNA]</scope>
    <source>
        <strain evidence="3">cv. Pinot noir / PN40024</strain>
    </source>
</reference>
<dbReference type="PaxDb" id="29760-VIT_01s0011g01760.t01"/>
<accession>D7T9K2</accession>
<gene>
    <name evidence="2" type="ordered locus">VIT_01s0011g01760</name>
</gene>
<dbReference type="Proteomes" id="UP000009183">
    <property type="component" value="Chromosome 1"/>
</dbReference>
<feature type="compositionally biased region" description="Basic and acidic residues" evidence="1">
    <location>
        <begin position="1"/>
        <end position="11"/>
    </location>
</feature>
<dbReference type="InParanoid" id="D7T9K2"/>
<evidence type="ECO:0008006" key="4">
    <source>
        <dbReference type="Google" id="ProtNLM"/>
    </source>
</evidence>